<dbReference type="GO" id="GO:0016579">
    <property type="term" value="P:protein deubiquitination"/>
    <property type="evidence" value="ECO:0007669"/>
    <property type="project" value="InterPro"/>
</dbReference>
<reference evidence="5 6" key="1">
    <citation type="submission" date="2020-02" db="EMBL/GenBank/DDBJ databases">
        <authorList>
            <person name="Ma Q."/>
            <person name="Huang Y."/>
            <person name="Song X."/>
            <person name="Pei D."/>
        </authorList>
    </citation>
    <scope>NUCLEOTIDE SEQUENCE [LARGE SCALE GENOMIC DNA]</scope>
    <source>
        <strain evidence="5">Sxm20200214</strain>
        <tissue evidence="5">Leaf</tissue>
    </source>
</reference>
<dbReference type="Pfam" id="PF00443">
    <property type="entry name" value="UCH"/>
    <property type="match status" value="1"/>
</dbReference>
<feature type="domain" description="C2H2-type" evidence="4">
    <location>
        <begin position="246"/>
        <end position="267"/>
    </location>
</feature>
<dbReference type="Proteomes" id="UP000886595">
    <property type="component" value="Unassembled WGS sequence"/>
</dbReference>
<protein>
    <recommendedName>
        <fullName evidence="4">C2H2-type domain-containing protein</fullName>
    </recommendedName>
</protein>
<sequence>MATPFFMDDDDDEESQQIRQLSADQIAQGDHIKALEVIETWISSAHNNKKKKKILDFLSFQQGHIFTKQAKRAENIAAKFAFLLGSAECYSENVGFSSFCAAPLYGLGCLIGSPLYLKKSVGKAKEYLSVLASFDELSSQEEKSLKDVKCILEAAESRIAAGSPKDPEVSVSKNSKEKTKTESDYVRGLRSYWSGLNVESKRKFMEVSIADFTSYVQRLYGTEGRDALEKVLGSVRKCKRWRLWVCRSCSQEFLPLKKFKNHLEKEHAAKFKPSTTEHMAQMVDEAWAGMVSVAGWEPVDTAAAVEMIKTRLEFVKAKFLKEIQLLLVLFCERKILSCGLRDWMMRFPIKYLARFEVSKHTLTTECRLAETPQSICFLGRSELEQILDLLKRIKCEREDGREMICRAVDSFCSGARVKEKLDFDEQCSSLLLDKRLLRCEIAQFDDEGTVSFLNPNDHYAKAHARGDDIVSWLADPSFEDERFRFPRPVRTHNLDIWVAVLRAVQFTCRTLGTKYAKKLQMLGYDAGLVDAINLCVTENKKRSVPEHQWNKYASLLGDECERKHLATESRDSHKTRLFLCSVRDALEEAPHPTFDFPDLEDCLKRIHGRKDLSDDVVLESIDRLRSIVAYKVALVDTKMLLVENSRISLFNDLIRLSVFDYRSYILPPLKELLLEVMNVAVAEADLLLEEKKKPPSKKKKHRSDKRTSTSMSTPLDKTVEHEHSVKLDLQGTSPSLQTTEKDYVEPDNSLSGERNPLKFSSDTVDEEEEGMQNMPGEESVIREGAARCNSALDMILKALLNIKILQEDLMQSEKPFHNDLEKQVPEILHSYILSDLLTSREVISMSSDTAEIVVSILESWQSCKSPERESLVTRLFTLEEYERMSCSRCRHKPNYPEQSSYGIVMAADSIRDLKCAFGKIKFVDILKMIRMEDKMLCDLKTGGCGKANFVHHIISRCPPIFTVVLEWEKHETEKEISETTKALDWEIDMSRLYEGLEPSTKYRLVSMVGCGEEEEHICLAYKKNRWVGVRHDAFPEEAVGNWESVIRFCGERKVRPKILFYEASH</sequence>
<dbReference type="AlphaFoldDB" id="A0A8X8AU04"/>
<organism evidence="5 6">
    <name type="scientific">Brassica carinata</name>
    <name type="common">Ethiopian mustard</name>
    <name type="synonym">Abyssinian cabbage</name>
    <dbReference type="NCBI Taxonomy" id="52824"/>
    <lineage>
        <taxon>Eukaryota</taxon>
        <taxon>Viridiplantae</taxon>
        <taxon>Streptophyta</taxon>
        <taxon>Embryophyta</taxon>
        <taxon>Tracheophyta</taxon>
        <taxon>Spermatophyta</taxon>
        <taxon>Magnoliopsida</taxon>
        <taxon>eudicotyledons</taxon>
        <taxon>Gunneridae</taxon>
        <taxon>Pentapetalae</taxon>
        <taxon>rosids</taxon>
        <taxon>malvids</taxon>
        <taxon>Brassicales</taxon>
        <taxon>Brassicaceae</taxon>
        <taxon>Brassiceae</taxon>
        <taxon>Brassica</taxon>
    </lineage>
</organism>
<proteinExistence type="predicted"/>
<keyword evidence="2" id="KW-0378">Hydrolase</keyword>
<dbReference type="PROSITE" id="PS00028">
    <property type="entry name" value="ZINC_FINGER_C2H2_1"/>
    <property type="match status" value="1"/>
</dbReference>
<dbReference type="PANTHER" id="PTHR22975">
    <property type="entry name" value="UBIQUITIN SPECIFIC PROTEINASE"/>
    <property type="match status" value="1"/>
</dbReference>
<evidence type="ECO:0000256" key="2">
    <source>
        <dbReference type="ARBA" id="ARBA00022801"/>
    </source>
</evidence>
<accession>A0A8X8AU04</accession>
<dbReference type="EMBL" id="JAAMPC010000005">
    <property type="protein sequence ID" value="KAG2312535.1"/>
    <property type="molecule type" value="Genomic_DNA"/>
</dbReference>
<feature type="region of interest" description="Disordered" evidence="3">
    <location>
        <begin position="692"/>
        <end position="775"/>
    </location>
</feature>
<evidence type="ECO:0000256" key="1">
    <source>
        <dbReference type="ARBA" id="ARBA00022786"/>
    </source>
</evidence>
<keyword evidence="1" id="KW-0833">Ubl conjugation pathway</keyword>
<feature type="compositionally biased region" description="Polar residues" evidence="3">
    <location>
        <begin position="748"/>
        <end position="762"/>
    </location>
</feature>
<evidence type="ECO:0000313" key="5">
    <source>
        <dbReference type="EMBL" id="KAG2312535.1"/>
    </source>
</evidence>
<comment type="caution">
    <text evidence="5">The sequence shown here is derived from an EMBL/GenBank/DDBJ whole genome shotgun (WGS) entry which is preliminary data.</text>
</comment>
<dbReference type="InterPro" id="IPR001394">
    <property type="entry name" value="Peptidase_C19_UCH"/>
</dbReference>
<feature type="compositionally biased region" description="Basic residues" evidence="3">
    <location>
        <begin position="694"/>
        <end position="704"/>
    </location>
</feature>
<dbReference type="Pfam" id="PF04781">
    <property type="entry name" value="DUF627"/>
    <property type="match status" value="1"/>
</dbReference>
<dbReference type="InterPro" id="IPR052398">
    <property type="entry name" value="Ubiquitin_hydrolase_53/54"/>
</dbReference>
<name>A0A8X8AU04_BRACI</name>
<dbReference type="OrthoDB" id="1102967at2759"/>
<dbReference type="PANTHER" id="PTHR22975:SF20">
    <property type="entry name" value="UBIQUITIN CARBOXYL-TERMINAL HYDROLASE-RELATED PROTEIN-RELATED"/>
    <property type="match status" value="1"/>
</dbReference>
<dbReference type="Pfam" id="PF04780">
    <property type="entry name" value="DUF629"/>
    <property type="match status" value="1"/>
</dbReference>
<dbReference type="InterPro" id="IPR006866">
    <property type="entry name" value="DUF627_N"/>
</dbReference>
<keyword evidence="6" id="KW-1185">Reference proteome</keyword>
<evidence type="ECO:0000256" key="3">
    <source>
        <dbReference type="SAM" id="MobiDB-lite"/>
    </source>
</evidence>
<dbReference type="InterPro" id="IPR006865">
    <property type="entry name" value="DUF629"/>
</dbReference>
<gene>
    <name evidence="5" type="ORF">Bca52824_024092</name>
</gene>
<evidence type="ECO:0000259" key="4">
    <source>
        <dbReference type="PROSITE" id="PS00028"/>
    </source>
</evidence>
<evidence type="ECO:0000313" key="6">
    <source>
        <dbReference type="Proteomes" id="UP000886595"/>
    </source>
</evidence>
<dbReference type="InterPro" id="IPR013087">
    <property type="entry name" value="Znf_C2H2_type"/>
</dbReference>
<dbReference type="GO" id="GO:0004843">
    <property type="term" value="F:cysteine-type deubiquitinase activity"/>
    <property type="evidence" value="ECO:0007669"/>
    <property type="project" value="InterPro"/>
</dbReference>
<feature type="compositionally biased region" description="Basic and acidic residues" evidence="3">
    <location>
        <begin position="717"/>
        <end position="726"/>
    </location>
</feature>